<comment type="caution">
    <text evidence="2">The sequence shown here is derived from an EMBL/GenBank/DDBJ whole genome shotgun (WGS) entry which is preliminary data.</text>
</comment>
<reference evidence="2" key="1">
    <citation type="journal article" date="2021" name="Front. Microbiol.">
        <title>Comprehensive Comparative Genomics and Phenotyping of Methylobacterium Species.</title>
        <authorList>
            <person name="Alessa O."/>
            <person name="Ogura Y."/>
            <person name="Fujitani Y."/>
            <person name="Takami H."/>
            <person name="Hayashi T."/>
            <person name="Sahin N."/>
            <person name="Tani A."/>
        </authorList>
    </citation>
    <scope>NUCLEOTIDE SEQUENCE</scope>
    <source>
        <strain evidence="2">DSM 19015</strain>
    </source>
</reference>
<evidence type="ECO:0008006" key="4">
    <source>
        <dbReference type="Google" id="ProtNLM"/>
    </source>
</evidence>
<evidence type="ECO:0000313" key="3">
    <source>
        <dbReference type="Proteomes" id="UP001055125"/>
    </source>
</evidence>
<keyword evidence="3" id="KW-1185">Reference proteome</keyword>
<reference evidence="2" key="2">
    <citation type="submission" date="2021-08" db="EMBL/GenBank/DDBJ databases">
        <authorList>
            <person name="Tani A."/>
            <person name="Ola A."/>
            <person name="Ogura Y."/>
            <person name="Katsura K."/>
            <person name="Hayashi T."/>
        </authorList>
    </citation>
    <scope>NUCLEOTIDE SEQUENCE</scope>
    <source>
        <strain evidence="2">DSM 19015</strain>
    </source>
</reference>
<dbReference type="Proteomes" id="UP001055125">
    <property type="component" value="Unassembled WGS sequence"/>
</dbReference>
<evidence type="ECO:0000256" key="1">
    <source>
        <dbReference type="SAM" id="MobiDB-lite"/>
    </source>
</evidence>
<dbReference type="InterPro" id="IPR036410">
    <property type="entry name" value="HSP_DnaJ_Cys-rich_dom_sf"/>
</dbReference>
<dbReference type="Gene3D" id="6.20.20.10">
    <property type="match status" value="1"/>
</dbReference>
<feature type="region of interest" description="Disordered" evidence="1">
    <location>
        <begin position="1"/>
        <end position="55"/>
    </location>
</feature>
<sequence>MAEPDPAKPGDEAPPGVPGTGENVCRRCRGAGTIDAQPCPDCAGTGHVTTPIGGG</sequence>
<proteinExistence type="predicted"/>
<name>A0ABQ4S541_9HYPH</name>
<feature type="compositionally biased region" description="Basic and acidic residues" evidence="1">
    <location>
        <begin position="1"/>
        <end position="11"/>
    </location>
</feature>
<dbReference type="RefSeq" id="WP_238246575.1">
    <property type="nucleotide sequence ID" value="NZ_BPQP01000089.1"/>
</dbReference>
<evidence type="ECO:0000313" key="2">
    <source>
        <dbReference type="EMBL" id="GJD97522.1"/>
    </source>
</evidence>
<gene>
    <name evidence="2" type="ORF">OCOJLMKI_4754</name>
</gene>
<organism evidence="2 3">
    <name type="scientific">Methylobacterium iners</name>
    <dbReference type="NCBI Taxonomy" id="418707"/>
    <lineage>
        <taxon>Bacteria</taxon>
        <taxon>Pseudomonadati</taxon>
        <taxon>Pseudomonadota</taxon>
        <taxon>Alphaproteobacteria</taxon>
        <taxon>Hyphomicrobiales</taxon>
        <taxon>Methylobacteriaceae</taxon>
        <taxon>Methylobacterium</taxon>
    </lineage>
</organism>
<dbReference type="SUPFAM" id="SSF57938">
    <property type="entry name" value="DnaJ/Hsp40 cysteine-rich domain"/>
    <property type="match status" value="1"/>
</dbReference>
<accession>A0ABQ4S541</accession>
<protein>
    <recommendedName>
        <fullName evidence="4">Molecular chaperone DnaJ</fullName>
    </recommendedName>
</protein>
<dbReference type="EMBL" id="BPQP01000089">
    <property type="protein sequence ID" value="GJD97522.1"/>
    <property type="molecule type" value="Genomic_DNA"/>
</dbReference>